<dbReference type="RefSeq" id="WP_147164822.1">
    <property type="nucleotide sequence ID" value="NZ_BJZO01000112.1"/>
</dbReference>
<dbReference type="PANTHER" id="PTHR44196">
    <property type="entry name" value="DEHYDROGENASE/REDUCTASE SDR FAMILY MEMBER 7B"/>
    <property type="match status" value="1"/>
</dbReference>
<dbReference type="CDD" id="cd05233">
    <property type="entry name" value="SDR_c"/>
    <property type="match status" value="1"/>
</dbReference>
<accession>A0A512HBI4</accession>
<dbReference type="OrthoDB" id="9790785at2"/>
<gene>
    <name evidence="3" type="ORF">ROR02_29260</name>
</gene>
<evidence type="ECO:0000256" key="2">
    <source>
        <dbReference type="ARBA" id="ARBA00023002"/>
    </source>
</evidence>
<dbReference type="EMBL" id="BJZO01000112">
    <property type="protein sequence ID" value="GEO82795.1"/>
    <property type="molecule type" value="Genomic_DNA"/>
</dbReference>
<dbReference type="InterPro" id="IPR002347">
    <property type="entry name" value="SDR_fam"/>
</dbReference>
<dbReference type="GO" id="GO:0016491">
    <property type="term" value="F:oxidoreductase activity"/>
    <property type="evidence" value="ECO:0007669"/>
    <property type="project" value="UniProtKB-KW"/>
</dbReference>
<reference evidence="3 4" key="1">
    <citation type="submission" date="2019-07" db="EMBL/GenBank/DDBJ databases">
        <title>Whole genome shotgun sequence of Rhodospirillum oryzae NBRC 107573.</title>
        <authorList>
            <person name="Hosoyama A."/>
            <person name="Uohara A."/>
            <person name="Ohji S."/>
            <person name="Ichikawa N."/>
        </authorList>
    </citation>
    <scope>NUCLEOTIDE SEQUENCE [LARGE SCALE GENOMIC DNA]</scope>
    <source>
        <strain evidence="3 4">NBRC 107573</strain>
    </source>
</reference>
<comment type="caution">
    <text evidence="3">The sequence shown here is derived from an EMBL/GenBank/DDBJ whole genome shotgun (WGS) entry which is preliminary data.</text>
</comment>
<keyword evidence="4" id="KW-1185">Reference proteome</keyword>
<evidence type="ECO:0000313" key="3">
    <source>
        <dbReference type="EMBL" id="GEO82795.1"/>
    </source>
</evidence>
<comment type="similarity">
    <text evidence="1">Belongs to the short-chain dehydrogenases/reductases (SDR) family.</text>
</comment>
<dbReference type="InterPro" id="IPR020904">
    <property type="entry name" value="Sc_DH/Rdtase_CS"/>
</dbReference>
<dbReference type="PANTHER" id="PTHR44196:SF4">
    <property type="entry name" value="SHORT CHAIN DEHYDROGENASE"/>
    <property type="match status" value="1"/>
</dbReference>
<protein>
    <submittedName>
        <fullName evidence="3">Oxidoreductase</fullName>
    </submittedName>
</protein>
<dbReference type="GO" id="GO:0016020">
    <property type="term" value="C:membrane"/>
    <property type="evidence" value="ECO:0007669"/>
    <property type="project" value="TreeGrafter"/>
</dbReference>
<evidence type="ECO:0000313" key="4">
    <source>
        <dbReference type="Proteomes" id="UP000321567"/>
    </source>
</evidence>
<evidence type="ECO:0000256" key="1">
    <source>
        <dbReference type="ARBA" id="ARBA00006484"/>
    </source>
</evidence>
<dbReference type="PROSITE" id="PS00061">
    <property type="entry name" value="ADH_SHORT"/>
    <property type="match status" value="1"/>
</dbReference>
<dbReference type="Gene3D" id="3.40.50.720">
    <property type="entry name" value="NAD(P)-binding Rossmann-like Domain"/>
    <property type="match status" value="1"/>
</dbReference>
<dbReference type="PRINTS" id="PR00081">
    <property type="entry name" value="GDHRDH"/>
</dbReference>
<dbReference type="AlphaFoldDB" id="A0A512HBI4"/>
<dbReference type="SUPFAM" id="SSF51735">
    <property type="entry name" value="NAD(P)-binding Rossmann-fold domains"/>
    <property type="match status" value="1"/>
</dbReference>
<organism evidence="3 4">
    <name type="scientific">Pararhodospirillum oryzae</name>
    <dbReference type="NCBI Taxonomy" id="478448"/>
    <lineage>
        <taxon>Bacteria</taxon>
        <taxon>Pseudomonadati</taxon>
        <taxon>Pseudomonadota</taxon>
        <taxon>Alphaproteobacteria</taxon>
        <taxon>Rhodospirillales</taxon>
        <taxon>Rhodospirillaceae</taxon>
        <taxon>Pararhodospirillum</taxon>
    </lineage>
</organism>
<proteinExistence type="inferred from homology"/>
<dbReference type="Proteomes" id="UP000321567">
    <property type="component" value="Unassembled WGS sequence"/>
</dbReference>
<keyword evidence="2" id="KW-0560">Oxidoreductase</keyword>
<dbReference type="InterPro" id="IPR036291">
    <property type="entry name" value="NAD(P)-bd_dom_sf"/>
</dbReference>
<sequence>MAGRLQDRLCFITGASRGIGRAVALAFAAEGAHVIAMARTEGALAELDDEIQAAGGTAPTLINEDLTNFDALDEIGAALFQRFGKLDVLVANAGMLGTLTPIPHIKPKEWDKVLATNLTANFRLIRSFEPLLRQSDAGRAIFLTSNATDGRHPYWATYAVSKGAVETMALTWAAEVTKTNIRVNLINPGRVRTPMRAEAFPGENPDTLPGPETLVPFFLELASPACTRHGEIVHAQA</sequence>
<name>A0A512HBI4_9PROT</name>
<dbReference type="Pfam" id="PF00106">
    <property type="entry name" value="adh_short"/>
    <property type="match status" value="1"/>
</dbReference>